<keyword evidence="1" id="KW-1133">Transmembrane helix</keyword>
<feature type="transmembrane region" description="Helical" evidence="1">
    <location>
        <begin position="228"/>
        <end position="246"/>
    </location>
</feature>
<comment type="caution">
    <text evidence="2">The sequence shown here is derived from an EMBL/GenBank/DDBJ whole genome shotgun (WGS) entry which is preliminary data.</text>
</comment>
<gene>
    <name evidence="2" type="ORF">JK635_21090</name>
</gene>
<dbReference type="InterPro" id="IPR007059">
    <property type="entry name" value="DmsC"/>
</dbReference>
<evidence type="ECO:0000313" key="2">
    <source>
        <dbReference type="EMBL" id="MBL4954656.1"/>
    </source>
</evidence>
<protein>
    <submittedName>
        <fullName evidence="2">Dimethyl sulfoxide reductase anchor subunit</fullName>
    </submittedName>
</protein>
<organism evidence="2 3">
    <name type="scientific">Neobacillus paridis</name>
    <dbReference type="NCBI Taxonomy" id="2803862"/>
    <lineage>
        <taxon>Bacteria</taxon>
        <taxon>Bacillati</taxon>
        <taxon>Bacillota</taxon>
        <taxon>Bacilli</taxon>
        <taxon>Bacillales</taxon>
        <taxon>Bacillaceae</taxon>
        <taxon>Neobacillus</taxon>
    </lineage>
</organism>
<reference evidence="2 3" key="1">
    <citation type="submission" date="2021-01" db="EMBL/GenBank/DDBJ databases">
        <title>Genome public.</title>
        <authorList>
            <person name="Liu C."/>
            <person name="Sun Q."/>
        </authorList>
    </citation>
    <scope>NUCLEOTIDE SEQUENCE [LARGE SCALE GENOMIC DNA]</scope>
    <source>
        <strain evidence="2 3">YIM B02564</strain>
    </source>
</reference>
<dbReference type="EMBL" id="JAESWB010000362">
    <property type="protein sequence ID" value="MBL4954656.1"/>
    <property type="molecule type" value="Genomic_DNA"/>
</dbReference>
<keyword evidence="3" id="KW-1185">Reference proteome</keyword>
<dbReference type="Pfam" id="PF04976">
    <property type="entry name" value="DmsC"/>
    <property type="match status" value="1"/>
</dbReference>
<feature type="transmembrane region" description="Helical" evidence="1">
    <location>
        <begin position="121"/>
        <end position="143"/>
    </location>
</feature>
<dbReference type="PANTHER" id="PTHR38095:SF1">
    <property type="entry name" value="ANAEROBIC DIMETHYL SULFOXIDE REDUCTASE CHAIN YNFH"/>
    <property type="match status" value="1"/>
</dbReference>
<feature type="transmembrane region" description="Helical" evidence="1">
    <location>
        <begin position="190"/>
        <end position="208"/>
    </location>
</feature>
<dbReference type="Gene3D" id="1.20.1630.10">
    <property type="entry name" value="Formate dehydrogenase/DMSO reductase domain"/>
    <property type="match status" value="1"/>
</dbReference>
<evidence type="ECO:0000256" key="1">
    <source>
        <dbReference type="SAM" id="Phobius"/>
    </source>
</evidence>
<sequence length="281" mass="30839">MSELPISLIVFTYLSDISAGTFIFYLLYQAFFSGNATVEKIQQRKGGIFTSIDAKVSVLSIILLGIGMLASALHLGHPFRFLNALHNPNSMITQEAYWSIGFGILLLIVTIWAFKGKKPSFALNLLTALAGLGLLTVTALAYAKPKGIPAWNQGLTPIIFIISALIMGSVVFLLLLVLQSNDTDVLKKMVFIFLGLLFIQFFVEIAYSIQLSMGTYGVELPDLLTLNISRWLIGLLAPLVVLFALFKKSLKMKTGITLIFATIIIGEGISRIIFFMNGVHL</sequence>
<name>A0ABS1TWI6_9BACI</name>
<feature type="transmembrane region" description="Helical" evidence="1">
    <location>
        <begin position="155"/>
        <end position="178"/>
    </location>
</feature>
<keyword evidence="1" id="KW-0472">Membrane</keyword>
<dbReference type="PANTHER" id="PTHR38095">
    <property type="entry name" value="ANAEROBIC DIMETHYL SULFOXIDE REDUCTASE CHAIN YNFH"/>
    <property type="match status" value="1"/>
</dbReference>
<feature type="transmembrane region" description="Helical" evidence="1">
    <location>
        <begin position="52"/>
        <end position="76"/>
    </location>
</feature>
<dbReference type="RefSeq" id="WP_202655897.1">
    <property type="nucleotide sequence ID" value="NZ_JAESWB010000362.1"/>
</dbReference>
<feature type="transmembrane region" description="Helical" evidence="1">
    <location>
        <begin position="6"/>
        <end position="31"/>
    </location>
</feature>
<feature type="transmembrane region" description="Helical" evidence="1">
    <location>
        <begin position="258"/>
        <end position="276"/>
    </location>
</feature>
<dbReference type="Proteomes" id="UP000623967">
    <property type="component" value="Unassembled WGS sequence"/>
</dbReference>
<keyword evidence="1" id="KW-0812">Transmembrane</keyword>
<feature type="transmembrane region" description="Helical" evidence="1">
    <location>
        <begin position="96"/>
        <end position="114"/>
    </location>
</feature>
<proteinExistence type="predicted"/>
<evidence type="ECO:0000313" key="3">
    <source>
        <dbReference type="Proteomes" id="UP000623967"/>
    </source>
</evidence>
<accession>A0ABS1TWI6</accession>